<dbReference type="Gene3D" id="3.30.1150.10">
    <property type="match status" value="1"/>
</dbReference>
<dbReference type="RefSeq" id="WP_367983892.1">
    <property type="nucleotide sequence ID" value="NZ_JBAKFF010000001.1"/>
</dbReference>
<dbReference type="InterPro" id="IPR037682">
    <property type="entry name" value="TonB_C"/>
</dbReference>
<comment type="subcellular location">
    <subcellularLocation>
        <location evidence="1">Membrane</location>
        <topology evidence="1">Single-pass membrane protein</topology>
    </subcellularLocation>
</comment>
<evidence type="ECO:0000256" key="5">
    <source>
        <dbReference type="SAM" id="Phobius"/>
    </source>
</evidence>
<evidence type="ECO:0000256" key="2">
    <source>
        <dbReference type="ARBA" id="ARBA00022692"/>
    </source>
</evidence>
<feature type="transmembrane region" description="Helical" evidence="5">
    <location>
        <begin position="12"/>
        <end position="31"/>
    </location>
</feature>
<feature type="domain" description="TonB C-terminal" evidence="6">
    <location>
        <begin position="99"/>
        <end position="194"/>
    </location>
</feature>
<keyword evidence="8" id="KW-1185">Reference proteome</keyword>
<sequence>MDDATLARDRLLMAILLSVVVHILVLFGPLGPGSLSKPRMSAEMPLTLELQRSTPQRSQPMRLVTGTAPDAWQTIDEPPREHQRHIDGTTRDEPAARYLREWILQAEAVGNQAYPPALIEADIRGRVVMAVTLNADGEILATRMLGDGGQPILQQAARRLVEAAAPFPAIPPAVLQGRDELVITRTWSFGETTP</sequence>
<evidence type="ECO:0000256" key="1">
    <source>
        <dbReference type="ARBA" id="ARBA00004167"/>
    </source>
</evidence>
<dbReference type="Proteomes" id="UP001556637">
    <property type="component" value="Unassembled WGS sequence"/>
</dbReference>
<dbReference type="PROSITE" id="PS52015">
    <property type="entry name" value="TONB_CTD"/>
    <property type="match status" value="1"/>
</dbReference>
<evidence type="ECO:0000256" key="4">
    <source>
        <dbReference type="ARBA" id="ARBA00023136"/>
    </source>
</evidence>
<evidence type="ECO:0000259" key="6">
    <source>
        <dbReference type="PROSITE" id="PS52015"/>
    </source>
</evidence>
<proteinExistence type="predicted"/>
<accession>A0ABV3T7K2</accession>
<dbReference type="InterPro" id="IPR006260">
    <property type="entry name" value="TonB/TolA_C"/>
</dbReference>
<dbReference type="Pfam" id="PF03544">
    <property type="entry name" value="TonB_C"/>
    <property type="match status" value="1"/>
</dbReference>
<keyword evidence="2 5" id="KW-0812">Transmembrane</keyword>
<keyword evidence="4 5" id="KW-0472">Membrane</keyword>
<gene>
    <name evidence="7" type="ORF">V6X30_06925</name>
</gene>
<dbReference type="NCBIfam" id="TIGR01352">
    <property type="entry name" value="tonB_Cterm"/>
    <property type="match status" value="1"/>
</dbReference>
<evidence type="ECO:0000313" key="8">
    <source>
        <dbReference type="Proteomes" id="UP001556637"/>
    </source>
</evidence>
<evidence type="ECO:0000256" key="3">
    <source>
        <dbReference type="ARBA" id="ARBA00022989"/>
    </source>
</evidence>
<evidence type="ECO:0000313" key="7">
    <source>
        <dbReference type="EMBL" id="MEX0431128.1"/>
    </source>
</evidence>
<comment type="caution">
    <text evidence="7">The sequence shown here is derived from an EMBL/GenBank/DDBJ whole genome shotgun (WGS) entry which is preliminary data.</text>
</comment>
<dbReference type="SUPFAM" id="SSF74653">
    <property type="entry name" value="TolA/TonB C-terminal domain"/>
    <property type="match status" value="1"/>
</dbReference>
<protein>
    <submittedName>
        <fullName evidence="7">TonB family protein</fullName>
    </submittedName>
</protein>
<name>A0ABV3T7K2_9GAMM</name>
<organism evidence="7 8">
    <name type="scientific">Spiribacter insolitus</name>
    <dbReference type="NCBI Taxonomy" id="3122417"/>
    <lineage>
        <taxon>Bacteria</taxon>
        <taxon>Pseudomonadati</taxon>
        <taxon>Pseudomonadota</taxon>
        <taxon>Gammaproteobacteria</taxon>
        <taxon>Chromatiales</taxon>
        <taxon>Ectothiorhodospiraceae</taxon>
        <taxon>Spiribacter</taxon>
    </lineage>
</organism>
<keyword evidence="3 5" id="KW-1133">Transmembrane helix</keyword>
<reference evidence="7 8" key="1">
    <citation type="submission" date="2024-02" db="EMBL/GenBank/DDBJ databases">
        <title>New especies of Spiribacter isolated from saline water.</title>
        <authorList>
            <person name="Leon M.J."/>
            <person name="De La Haba R."/>
            <person name="Sanchez-Porro C."/>
            <person name="Ventosa A."/>
        </authorList>
    </citation>
    <scope>NUCLEOTIDE SEQUENCE [LARGE SCALE GENOMIC DNA]</scope>
    <source>
        <strain evidence="8">ag22IC4-189</strain>
    </source>
</reference>
<dbReference type="EMBL" id="JBAKFF010000001">
    <property type="protein sequence ID" value="MEX0431128.1"/>
    <property type="molecule type" value="Genomic_DNA"/>
</dbReference>